<dbReference type="AlphaFoldDB" id="A0A0R3WZ51"/>
<evidence type="ECO:0000313" key="2">
    <source>
        <dbReference type="WBParaSite" id="TTAC_0000604101-mRNA-1"/>
    </source>
</evidence>
<name>A0A0R3WZ51_HYDTA</name>
<feature type="region of interest" description="Disordered" evidence="1">
    <location>
        <begin position="152"/>
        <end position="171"/>
    </location>
</feature>
<accession>A0A0R3WZ51</accession>
<feature type="compositionally biased region" description="Low complexity" evidence="1">
    <location>
        <begin position="97"/>
        <end position="108"/>
    </location>
</feature>
<protein>
    <submittedName>
        <fullName evidence="2">TLDc domain-containing protein</fullName>
    </submittedName>
</protein>
<organism evidence="2">
    <name type="scientific">Hydatigena taeniaeformis</name>
    <name type="common">Feline tapeworm</name>
    <name type="synonym">Taenia taeniaeformis</name>
    <dbReference type="NCBI Taxonomy" id="6205"/>
    <lineage>
        <taxon>Eukaryota</taxon>
        <taxon>Metazoa</taxon>
        <taxon>Spiralia</taxon>
        <taxon>Lophotrochozoa</taxon>
        <taxon>Platyhelminthes</taxon>
        <taxon>Cestoda</taxon>
        <taxon>Eucestoda</taxon>
        <taxon>Cyclophyllidea</taxon>
        <taxon>Taeniidae</taxon>
        <taxon>Hydatigera</taxon>
    </lineage>
</organism>
<feature type="compositionally biased region" description="Low complexity" evidence="1">
    <location>
        <begin position="1"/>
        <end position="11"/>
    </location>
</feature>
<dbReference type="STRING" id="6205.A0A0R3WZ51"/>
<evidence type="ECO:0000256" key="1">
    <source>
        <dbReference type="SAM" id="MobiDB-lite"/>
    </source>
</evidence>
<feature type="region of interest" description="Disordered" evidence="1">
    <location>
        <begin position="1"/>
        <end position="39"/>
    </location>
</feature>
<dbReference type="WBParaSite" id="TTAC_0000604101-mRNA-1">
    <property type="protein sequence ID" value="TTAC_0000604101-mRNA-1"/>
    <property type="gene ID" value="TTAC_0000604101"/>
</dbReference>
<feature type="region of interest" description="Disordered" evidence="1">
    <location>
        <begin position="93"/>
        <end position="121"/>
    </location>
</feature>
<proteinExistence type="predicted"/>
<reference evidence="2" key="1">
    <citation type="submission" date="2017-02" db="UniProtKB">
        <authorList>
            <consortium name="WormBaseParasite"/>
        </authorList>
    </citation>
    <scope>IDENTIFICATION</scope>
</reference>
<sequence>LSSSYSAKSSSEVATRAGVNDESVKKENKEEDDEEEYAATTDPFYDKLPWFKSIGRCLVYLTNLYFDMSHEQELPLINRNGEHVGFIRVLVESRNDSSPPRSPALSPLFGPPSQGGQRKGHAKLHFDDLEYFTSEANGDSYCDNFAFGRFEPRLTPDPLATVRPIDPDDKK</sequence>